<dbReference type="Gene3D" id="1.10.510.10">
    <property type="entry name" value="Transferase(Phosphotransferase) domain 1"/>
    <property type="match status" value="1"/>
</dbReference>
<dbReference type="AlphaFoldDB" id="A0AA86U8J5"/>
<evidence type="ECO:0000256" key="7">
    <source>
        <dbReference type="ARBA" id="ARBA00047899"/>
    </source>
</evidence>
<dbReference type="Proteomes" id="UP001642409">
    <property type="component" value="Unassembled WGS sequence"/>
</dbReference>
<protein>
    <recommendedName>
        <fullName evidence="1">non-specific serine/threonine protein kinase</fullName>
        <ecNumber evidence="1">2.7.11.1</ecNumber>
    </recommendedName>
</protein>
<dbReference type="InterPro" id="IPR008271">
    <property type="entry name" value="Ser/Thr_kinase_AS"/>
</dbReference>
<evidence type="ECO:0000313" key="12">
    <source>
        <dbReference type="Proteomes" id="UP001642409"/>
    </source>
</evidence>
<feature type="domain" description="Protein kinase" evidence="9">
    <location>
        <begin position="12"/>
        <end position="273"/>
    </location>
</feature>
<dbReference type="SMART" id="SM00220">
    <property type="entry name" value="S_TKc"/>
    <property type="match status" value="1"/>
</dbReference>
<keyword evidence="5 11" id="KW-0418">Kinase</keyword>
<evidence type="ECO:0000256" key="8">
    <source>
        <dbReference type="ARBA" id="ARBA00048679"/>
    </source>
</evidence>
<evidence type="ECO:0000313" key="11">
    <source>
        <dbReference type="EMBL" id="CAL6073095.1"/>
    </source>
</evidence>
<comment type="caution">
    <text evidence="10">The sequence shown here is derived from an EMBL/GenBank/DDBJ whole genome shotgun (WGS) entry which is preliminary data.</text>
</comment>
<dbReference type="GO" id="GO:0004674">
    <property type="term" value="F:protein serine/threonine kinase activity"/>
    <property type="evidence" value="ECO:0007669"/>
    <property type="project" value="UniProtKB-KW"/>
</dbReference>
<evidence type="ECO:0000256" key="2">
    <source>
        <dbReference type="ARBA" id="ARBA00022527"/>
    </source>
</evidence>
<name>A0AA86U8J5_9EUKA</name>
<dbReference type="InterPro" id="IPR011009">
    <property type="entry name" value="Kinase-like_dom_sf"/>
</dbReference>
<dbReference type="PROSITE" id="PS50011">
    <property type="entry name" value="PROTEIN_KINASE_DOM"/>
    <property type="match status" value="1"/>
</dbReference>
<reference evidence="11 12" key="2">
    <citation type="submission" date="2024-07" db="EMBL/GenBank/DDBJ databases">
        <authorList>
            <person name="Akdeniz Z."/>
        </authorList>
    </citation>
    <scope>NUCLEOTIDE SEQUENCE [LARGE SCALE GENOMIC DNA]</scope>
</reference>
<dbReference type="InterPro" id="IPR051131">
    <property type="entry name" value="NEK_Ser/Thr_kinase_NIMA"/>
</dbReference>
<evidence type="ECO:0000256" key="4">
    <source>
        <dbReference type="ARBA" id="ARBA00022741"/>
    </source>
</evidence>
<keyword evidence="3" id="KW-0808">Transferase</keyword>
<keyword evidence="2" id="KW-0723">Serine/threonine-protein kinase</keyword>
<dbReference type="InterPro" id="IPR000719">
    <property type="entry name" value="Prot_kinase_dom"/>
</dbReference>
<dbReference type="EMBL" id="CAXDID020000299">
    <property type="protein sequence ID" value="CAL6073095.1"/>
    <property type="molecule type" value="Genomic_DNA"/>
</dbReference>
<dbReference type="SUPFAM" id="SSF56112">
    <property type="entry name" value="Protein kinase-like (PK-like)"/>
    <property type="match status" value="1"/>
</dbReference>
<evidence type="ECO:0000313" key="10">
    <source>
        <dbReference type="EMBL" id="CAI9945444.1"/>
    </source>
</evidence>
<evidence type="ECO:0000256" key="1">
    <source>
        <dbReference type="ARBA" id="ARBA00012513"/>
    </source>
</evidence>
<dbReference type="Pfam" id="PF00069">
    <property type="entry name" value="Pkinase"/>
    <property type="match status" value="1"/>
</dbReference>
<evidence type="ECO:0000259" key="9">
    <source>
        <dbReference type="PROSITE" id="PS50011"/>
    </source>
</evidence>
<comment type="catalytic activity">
    <reaction evidence="8">
        <text>L-seryl-[protein] + ATP = O-phospho-L-seryl-[protein] + ADP + H(+)</text>
        <dbReference type="Rhea" id="RHEA:17989"/>
        <dbReference type="Rhea" id="RHEA-COMP:9863"/>
        <dbReference type="Rhea" id="RHEA-COMP:11604"/>
        <dbReference type="ChEBI" id="CHEBI:15378"/>
        <dbReference type="ChEBI" id="CHEBI:29999"/>
        <dbReference type="ChEBI" id="CHEBI:30616"/>
        <dbReference type="ChEBI" id="CHEBI:83421"/>
        <dbReference type="ChEBI" id="CHEBI:456216"/>
        <dbReference type="EC" id="2.7.11.1"/>
    </reaction>
</comment>
<evidence type="ECO:0000256" key="6">
    <source>
        <dbReference type="ARBA" id="ARBA00022840"/>
    </source>
</evidence>
<dbReference type="EMBL" id="CATOUU010000745">
    <property type="protein sequence ID" value="CAI9945444.1"/>
    <property type="molecule type" value="Genomic_DNA"/>
</dbReference>
<keyword evidence="4" id="KW-0547">Nucleotide-binding</keyword>
<keyword evidence="12" id="KW-1185">Reference proteome</keyword>
<keyword evidence="6" id="KW-0067">ATP-binding</keyword>
<dbReference type="PROSITE" id="PS00108">
    <property type="entry name" value="PROTEIN_KINASE_ST"/>
    <property type="match status" value="1"/>
</dbReference>
<sequence>MDHPILQGMVQYTPVKVLARTNFSTTVLAKHNASGDEHVVKMCKTDGVSDHTKSLVEQEATLLKSLNHPNIIKCIDSFTRDNYVVVITEYANVGDLQSQILYAKEHVNTPTERQFLNQTIINLIFGQICRAIQYIHSMKIIHRDIKPSNILLHKPKNSKLVIAKIADFGVSRILRDDQYANTMIGTADYSAPEVLAGKPYNQSCDIWGCGMILYEMTNLKFPFKRLNFYKPEPFLIETNPFTQPEQKLLIENMITLEPERRISAENILAFPGLKKLLERCDQMY</sequence>
<organism evidence="10">
    <name type="scientific">Hexamita inflata</name>
    <dbReference type="NCBI Taxonomy" id="28002"/>
    <lineage>
        <taxon>Eukaryota</taxon>
        <taxon>Metamonada</taxon>
        <taxon>Diplomonadida</taxon>
        <taxon>Hexamitidae</taxon>
        <taxon>Hexamitinae</taxon>
        <taxon>Hexamita</taxon>
    </lineage>
</organism>
<dbReference type="PANTHER" id="PTHR44899:SF3">
    <property type="entry name" value="SERINE_THREONINE-PROTEIN KINASE NEK1"/>
    <property type="match status" value="1"/>
</dbReference>
<dbReference type="PANTHER" id="PTHR44899">
    <property type="entry name" value="CAMK FAMILY PROTEIN KINASE"/>
    <property type="match status" value="1"/>
</dbReference>
<dbReference type="GO" id="GO:0005524">
    <property type="term" value="F:ATP binding"/>
    <property type="evidence" value="ECO:0007669"/>
    <property type="project" value="UniProtKB-KW"/>
</dbReference>
<comment type="catalytic activity">
    <reaction evidence="7">
        <text>L-threonyl-[protein] + ATP = O-phospho-L-threonyl-[protein] + ADP + H(+)</text>
        <dbReference type="Rhea" id="RHEA:46608"/>
        <dbReference type="Rhea" id="RHEA-COMP:11060"/>
        <dbReference type="Rhea" id="RHEA-COMP:11605"/>
        <dbReference type="ChEBI" id="CHEBI:15378"/>
        <dbReference type="ChEBI" id="CHEBI:30013"/>
        <dbReference type="ChEBI" id="CHEBI:30616"/>
        <dbReference type="ChEBI" id="CHEBI:61977"/>
        <dbReference type="ChEBI" id="CHEBI:456216"/>
        <dbReference type="EC" id="2.7.11.1"/>
    </reaction>
</comment>
<reference evidence="10" key="1">
    <citation type="submission" date="2023-06" db="EMBL/GenBank/DDBJ databases">
        <authorList>
            <person name="Kurt Z."/>
        </authorList>
    </citation>
    <scope>NUCLEOTIDE SEQUENCE</scope>
</reference>
<proteinExistence type="predicted"/>
<gene>
    <name evidence="10" type="ORF">HINF_LOCUS33089</name>
    <name evidence="11" type="ORF">HINF_LOCUS55938</name>
</gene>
<dbReference type="EC" id="2.7.11.1" evidence="1"/>
<evidence type="ECO:0000256" key="3">
    <source>
        <dbReference type="ARBA" id="ARBA00022679"/>
    </source>
</evidence>
<accession>A0AA86U8J5</accession>
<evidence type="ECO:0000256" key="5">
    <source>
        <dbReference type="ARBA" id="ARBA00022777"/>
    </source>
</evidence>